<evidence type="ECO:0000313" key="4">
    <source>
        <dbReference type="Proteomes" id="UP000617628"/>
    </source>
</evidence>
<feature type="transmembrane region" description="Helical" evidence="2">
    <location>
        <begin position="41"/>
        <end position="59"/>
    </location>
</feature>
<evidence type="ECO:0000256" key="2">
    <source>
        <dbReference type="SAM" id="Phobius"/>
    </source>
</evidence>
<keyword evidence="4" id="KW-1185">Reference proteome</keyword>
<dbReference type="PANTHER" id="PTHR37309:SF1">
    <property type="entry name" value="SLR0284 PROTEIN"/>
    <property type="match status" value="1"/>
</dbReference>
<dbReference type="PANTHER" id="PTHR37309">
    <property type="entry name" value="SLR0284 PROTEIN"/>
    <property type="match status" value="1"/>
</dbReference>
<keyword evidence="2" id="KW-1133">Transmembrane helix</keyword>
<name>A0A934S007_9BACT</name>
<evidence type="ECO:0000256" key="1">
    <source>
        <dbReference type="SAM" id="MobiDB-lite"/>
    </source>
</evidence>
<feature type="transmembrane region" description="Helical" evidence="2">
    <location>
        <begin position="66"/>
        <end position="86"/>
    </location>
</feature>
<evidence type="ECO:0000313" key="3">
    <source>
        <dbReference type="EMBL" id="MBK1877407.1"/>
    </source>
</evidence>
<keyword evidence="2" id="KW-0812">Transmembrane</keyword>
<feature type="transmembrane region" description="Helical" evidence="2">
    <location>
        <begin position="98"/>
        <end position="119"/>
    </location>
</feature>
<keyword evidence="2" id="KW-0472">Membrane</keyword>
<feature type="region of interest" description="Disordered" evidence="1">
    <location>
        <begin position="131"/>
        <end position="154"/>
    </location>
</feature>
<comment type="caution">
    <text evidence="3">The sequence shown here is derived from an EMBL/GenBank/DDBJ whole genome shotgun (WGS) entry which is preliminary data.</text>
</comment>
<proteinExistence type="predicted"/>
<reference evidence="3" key="1">
    <citation type="submission" date="2021-01" db="EMBL/GenBank/DDBJ databases">
        <title>Modified the classification status of verrucomicrobia.</title>
        <authorList>
            <person name="Feng X."/>
        </authorList>
    </citation>
    <scope>NUCLEOTIDE SEQUENCE</scope>
    <source>
        <strain evidence="3">KCTC 13126</strain>
    </source>
</reference>
<protein>
    <submittedName>
        <fullName evidence="3">Phage holin family protein</fullName>
    </submittedName>
</protein>
<dbReference type="EMBL" id="JAENIL010000017">
    <property type="protein sequence ID" value="MBK1877407.1"/>
    <property type="molecule type" value="Genomic_DNA"/>
</dbReference>
<sequence length="154" mass="16556">MSREGSEGFASILKRWLVSGLGVWLGSYFVDGIGYEDNATLAVVVLLLGLFTAILKPLLVLLALPFVVLTLGIGILFINALLYLLVGQLVGGFEVASFGAAFWGALWVTFMNLLFASWIGGSKGRRVRVHTSRGRGSNSGAARRVKPKDDVIDI</sequence>
<accession>A0A934S007</accession>
<organism evidence="3 4">
    <name type="scientific">Pelagicoccus mobilis</name>
    <dbReference type="NCBI Taxonomy" id="415221"/>
    <lineage>
        <taxon>Bacteria</taxon>
        <taxon>Pseudomonadati</taxon>
        <taxon>Verrucomicrobiota</taxon>
        <taxon>Opitutia</taxon>
        <taxon>Puniceicoccales</taxon>
        <taxon>Pelagicoccaceae</taxon>
        <taxon>Pelagicoccus</taxon>
    </lineage>
</organism>
<dbReference type="AlphaFoldDB" id="A0A934S007"/>
<dbReference type="InterPro" id="IPR007165">
    <property type="entry name" value="Phage_holin_4_2"/>
</dbReference>
<dbReference type="Pfam" id="PF04020">
    <property type="entry name" value="Phage_holin_4_2"/>
    <property type="match status" value="1"/>
</dbReference>
<feature type="transmembrane region" description="Helical" evidence="2">
    <location>
        <begin position="12"/>
        <end position="29"/>
    </location>
</feature>
<gene>
    <name evidence="3" type="ORF">JIN87_11055</name>
</gene>
<dbReference type="RefSeq" id="WP_200355619.1">
    <property type="nucleotide sequence ID" value="NZ_JAENIL010000017.1"/>
</dbReference>
<dbReference type="Proteomes" id="UP000617628">
    <property type="component" value="Unassembled WGS sequence"/>
</dbReference>